<keyword evidence="4" id="KW-1185">Reference proteome</keyword>
<dbReference type="PROSITE" id="PS51257">
    <property type="entry name" value="PROKAR_LIPOPROTEIN"/>
    <property type="match status" value="1"/>
</dbReference>
<feature type="region of interest" description="Disordered" evidence="1">
    <location>
        <begin position="29"/>
        <end position="61"/>
    </location>
</feature>
<reference evidence="3 4" key="1">
    <citation type="submission" date="2018-10" db="EMBL/GenBank/DDBJ databases">
        <title>Genome Sequence of Cohnella sp.</title>
        <authorList>
            <person name="Srinivasan S."/>
            <person name="Kim M.K."/>
        </authorList>
    </citation>
    <scope>NUCLEOTIDE SEQUENCE [LARGE SCALE GENOMIC DNA]</scope>
    <source>
        <strain evidence="3 4">18JY8-7</strain>
    </source>
</reference>
<dbReference type="Proteomes" id="UP000269097">
    <property type="component" value="Chromosome"/>
</dbReference>
<dbReference type="KEGG" id="coh:EAV92_02450"/>
<dbReference type="InterPro" id="IPR006059">
    <property type="entry name" value="SBP"/>
</dbReference>
<gene>
    <name evidence="3" type="ORF">EAV92_02450</name>
</gene>
<sequence length="575" mass="62801">MYKRTKAAAVASLLCLTLVVSACGGNKDKNAESSAPASSAPASASTSDSASPSAQPAADPFGKYDQGIEISTVRILKNELKFQSGEDLDNNIWTRDLKDQLGITLKNKWVVKADQGAEKMNVSIASGDLPDVFAVNATQLKQLADAGQILDLTDLYQQYASPLVKEFADATTNGLAAATFGGKLMAFPAGVATIDNSPMLWIRKDWLTKLNLAEPKTMDDVQKIAEAFVNQDPDGDGKKDTYGLGLNKTLVWTNGGGAFGSLEGFFNGYHAYPQSWIKASDGTLAYGSVQPEMKAALAKLQEMYKNGLIDKEFGVKDENKEAELANSGKLGMFYGLMWNTLFPSLGDGRKNDPNTDWQAYPIVSVDGNPANPQTPAVSIDQYYVVNKKAEHPEALFKMLNLFAKLQFDPSTPKDVWQAHSKVGDIEVWGYFPFTVGRPDKNLTIHHNIVKALDSKDPSSLNPEETDAYNHSLAMEQGKGDPTDWAYDKTFGREGSFKVIDQYVTGNLLKPSEFYGAPTQTMADKNATLLKMELETFTKIIMGGSSVDDFDKFVSDWKKLGGDQITQEVNDWAKSK</sequence>
<name>A0A3G3JTJ4_9BACL</name>
<evidence type="ECO:0000256" key="2">
    <source>
        <dbReference type="SAM" id="SignalP"/>
    </source>
</evidence>
<evidence type="ECO:0000313" key="4">
    <source>
        <dbReference type="Proteomes" id="UP000269097"/>
    </source>
</evidence>
<organism evidence="3 4">
    <name type="scientific">Cohnella candidum</name>
    <dbReference type="NCBI Taxonomy" id="2674991"/>
    <lineage>
        <taxon>Bacteria</taxon>
        <taxon>Bacillati</taxon>
        <taxon>Bacillota</taxon>
        <taxon>Bacilli</taxon>
        <taxon>Bacillales</taxon>
        <taxon>Paenibacillaceae</taxon>
        <taxon>Cohnella</taxon>
    </lineage>
</organism>
<dbReference type="SUPFAM" id="SSF53850">
    <property type="entry name" value="Periplasmic binding protein-like II"/>
    <property type="match status" value="1"/>
</dbReference>
<protein>
    <submittedName>
        <fullName evidence="3">Extracellular solute-binding protein</fullName>
    </submittedName>
</protein>
<keyword evidence="2" id="KW-0732">Signal</keyword>
<dbReference type="CDD" id="cd13580">
    <property type="entry name" value="PBP2_AlgQ_like_1"/>
    <property type="match status" value="1"/>
</dbReference>
<feature type="signal peptide" evidence="2">
    <location>
        <begin position="1"/>
        <end position="22"/>
    </location>
</feature>
<feature type="chain" id="PRO_5038510218" evidence="2">
    <location>
        <begin position="23"/>
        <end position="575"/>
    </location>
</feature>
<dbReference type="AlphaFoldDB" id="A0A3G3JTJ4"/>
<dbReference type="EMBL" id="CP033433">
    <property type="protein sequence ID" value="AYQ71543.1"/>
    <property type="molecule type" value="Genomic_DNA"/>
</dbReference>
<dbReference type="PANTHER" id="PTHR43649">
    <property type="entry name" value="ARABINOSE-BINDING PROTEIN-RELATED"/>
    <property type="match status" value="1"/>
</dbReference>
<evidence type="ECO:0000256" key="1">
    <source>
        <dbReference type="SAM" id="MobiDB-lite"/>
    </source>
</evidence>
<feature type="compositionally biased region" description="Low complexity" evidence="1">
    <location>
        <begin position="32"/>
        <end position="60"/>
    </location>
</feature>
<accession>A0A3G3JTJ4</accession>
<proteinExistence type="predicted"/>
<dbReference type="PANTHER" id="PTHR43649:SF12">
    <property type="entry name" value="DIACETYLCHITOBIOSE BINDING PROTEIN DASA"/>
    <property type="match status" value="1"/>
</dbReference>
<evidence type="ECO:0000313" key="3">
    <source>
        <dbReference type="EMBL" id="AYQ71543.1"/>
    </source>
</evidence>
<dbReference type="Pfam" id="PF01547">
    <property type="entry name" value="SBP_bac_1"/>
    <property type="match status" value="1"/>
</dbReference>
<dbReference type="Gene3D" id="3.40.190.10">
    <property type="entry name" value="Periplasmic binding protein-like II"/>
    <property type="match status" value="4"/>
</dbReference>
<dbReference type="InterPro" id="IPR050490">
    <property type="entry name" value="Bact_solute-bd_prot1"/>
</dbReference>
<dbReference type="RefSeq" id="WP_123039606.1">
    <property type="nucleotide sequence ID" value="NZ_CP033433.1"/>
</dbReference>